<reference evidence="2" key="1">
    <citation type="submission" date="2021-01" db="EMBL/GenBank/DDBJ databases">
        <authorList>
            <person name="Corre E."/>
            <person name="Pelletier E."/>
            <person name="Niang G."/>
            <person name="Scheremetjew M."/>
            <person name="Finn R."/>
            <person name="Kale V."/>
            <person name="Holt S."/>
            <person name="Cochrane G."/>
            <person name="Meng A."/>
            <person name="Brown T."/>
            <person name="Cohen L."/>
        </authorList>
    </citation>
    <scope>NUCLEOTIDE SEQUENCE</scope>
    <source>
        <strain evidence="2">PLY429</strain>
    </source>
</reference>
<sequence length="129" mass="14090">MTDGSSLLAVQENFSANGPGALSEAGGDEHSASITPTSFRRSPAGDVDGRRWRRHDKMPATADESADHPQHALLAKVPFRSGLFDCFSDMSTCCYGFFCPYCIFGENVKTMQVIRNLRLRASVRSQLAS</sequence>
<dbReference type="NCBIfam" id="TIGR01571">
    <property type="entry name" value="A_thal_Cys_rich"/>
    <property type="match status" value="1"/>
</dbReference>
<protein>
    <submittedName>
        <fullName evidence="2">Uncharacterized protein</fullName>
    </submittedName>
</protein>
<dbReference type="AlphaFoldDB" id="A0A7S1SNJ2"/>
<evidence type="ECO:0000313" key="2">
    <source>
        <dbReference type="EMBL" id="CAD9204218.1"/>
    </source>
</evidence>
<accession>A0A7S1SNJ2</accession>
<name>A0A7S1SNJ2_9CHLO</name>
<organism evidence="2">
    <name type="scientific">Tetraselmis chuii</name>
    <dbReference type="NCBI Taxonomy" id="63592"/>
    <lineage>
        <taxon>Eukaryota</taxon>
        <taxon>Viridiplantae</taxon>
        <taxon>Chlorophyta</taxon>
        <taxon>core chlorophytes</taxon>
        <taxon>Chlorodendrophyceae</taxon>
        <taxon>Chlorodendrales</taxon>
        <taxon>Chlorodendraceae</taxon>
        <taxon>Tetraselmis</taxon>
    </lineage>
</organism>
<proteinExistence type="predicted"/>
<gene>
    <name evidence="2" type="ORF">TCHU04912_LOCUS6453</name>
</gene>
<dbReference type="EMBL" id="HBGG01012679">
    <property type="protein sequence ID" value="CAD9204218.1"/>
    <property type="molecule type" value="Transcribed_RNA"/>
</dbReference>
<evidence type="ECO:0000256" key="1">
    <source>
        <dbReference type="SAM" id="MobiDB-lite"/>
    </source>
</evidence>
<feature type="region of interest" description="Disordered" evidence="1">
    <location>
        <begin position="18"/>
        <end position="67"/>
    </location>
</feature>
<dbReference type="Pfam" id="PF04749">
    <property type="entry name" value="PLAC8"/>
    <property type="match status" value="1"/>
</dbReference>
<dbReference type="InterPro" id="IPR006461">
    <property type="entry name" value="PLAC_motif_containing"/>
</dbReference>